<dbReference type="EMBL" id="CAXIEN010000192">
    <property type="protein sequence ID" value="CAL1285545.1"/>
    <property type="molecule type" value="Genomic_DNA"/>
</dbReference>
<evidence type="ECO:0000313" key="2">
    <source>
        <dbReference type="EMBL" id="CAL1285545.1"/>
    </source>
</evidence>
<feature type="region of interest" description="Disordered" evidence="1">
    <location>
        <begin position="101"/>
        <end position="122"/>
    </location>
</feature>
<dbReference type="AlphaFoldDB" id="A0AAV2AP57"/>
<keyword evidence="3" id="KW-1185">Reference proteome</keyword>
<protein>
    <submittedName>
        <fullName evidence="2">Uncharacterized protein</fullName>
    </submittedName>
</protein>
<dbReference type="PANTHER" id="PTHR22955:SF65">
    <property type="entry name" value="INTEGRASE CATALYTIC DOMAIN-CONTAINING PROTEIN"/>
    <property type="match status" value="1"/>
</dbReference>
<accession>A0AAV2AP57</accession>
<evidence type="ECO:0000256" key="1">
    <source>
        <dbReference type="SAM" id="MobiDB-lite"/>
    </source>
</evidence>
<dbReference type="Proteomes" id="UP001497382">
    <property type="component" value="Unassembled WGS sequence"/>
</dbReference>
<comment type="caution">
    <text evidence="2">The sequence shown here is derived from an EMBL/GenBank/DDBJ whole genome shotgun (WGS) entry which is preliminary data.</text>
</comment>
<evidence type="ECO:0000313" key="3">
    <source>
        <dbReference type="Proteomes" id="UP001497382"/>
    </source>
</evidence>
<sequence>MWSSLTSQINGIHVQGIKLFHVRNSFFTDSTIVLAWIGSHSSRWKTLVANRVGKIQNLSSPTQWHHISGDINPADLATRGLSSASLLTSSWFCGPQFLHQPVDSFSPGVSTDPISEPFPEQR</sequence>
<proteinExistence type="predicted"/>
<name>A0AAV2AP57_9ARAC</name>
<dbReference type="PANTHER" id="PTHR22955">
    <property type="entry name" value="RETROTRANSPOSON"/>
    <property type="match status" value="1"/>
</dbReference>
<reference evidence="2 3" key="1">
    <citation type="submission" date="2024-04" db="EMBL/GenBank/DDBJ databases">
        <authorList>
            <person name="Rising A."/>
            <person name="Reimegard J."/>
            <person name="Sonavane S."/>
            <person name="Akerstrom W."/>
            <person name="Nylinder S."/>
            <person name="Hedman E."/>
            <person name="Kallberg Y."/>
        </authorList>
    </citation>
    <scope>NUCLEOTIDE SEQUENCE [LARGE SCALE GENOMIC DNA]</scope>
</reference>
<organism evidence="2 3">
    <name type="scientific">Larinioides sclopetarius</name>
    <dbReference type="NCBI Taxonomy" id="280406"/>
    <lineage>
        <taxon>Eukaryota</taxon>
        <taxon>Metazoa</taxon>
        <taxon>Ecdysozoa</taxon>
        <taxon>Arthropoda</taxon>
        <taxon>Chelicerata</taxon>
        <taxon>Arachnida</taxon>
        <taxon>Araneae</taxon>
        <taxon>Araneomorphae</taxon>
        <taxon>Entelegynae</taxon>
        <taxon>Araneoidea</taxon>
        <taxon>Araneidae</taxon>
        <taxon>Larinioides</taxon>
    </lineage>
</organism>
<gene>
    <name evidence="2" type="ORF">LARSCL_LOCUS13770</name>
</gene>